<reference evidence="1" key="1">
    <citation type="submission" date="2011-03" db="EMBL/GenBank/DDBJ databases">
        <authorList>
            <person name="Carlson J."/>
            <person name="Booth B."/>
            <person name="Frise E."/>
            <person name="Sandler J."/>
            <person name="Wan K."/>
            <person name="Yu C."/>
            <person name="Celniker S."/>
        </authorList>
    </citation>
    <scope>NUCLEOTIDE SEQUENCE</scope>
</reference>
<evidence type="ECO:0000313" key="1">
    <source>
        <dbReference type="EMBL" id="ADY69855.1"/>
    </source>
</evidence>
<feature type="non-terminal residue" evidence="1">
    <location>
        <position position="1"/>
    </location>
</feature>
<dbReference type="EMBL" id="BT126117">
    <property type="protein sequence ID" value="ADY69855.1"/>
    <property type="molecule type" value="mRNA"/>
</dbReference>
<dbReference type="AlphaFoldDB" id="F0JAS5"/>
<accession>F0JAS5</accession>
<name>F0JAS5_DROME</name>
<gene>
    <name evidence="1" type="primary">CG42852-RA</name>
</gene>
<proteinExistence type="evidence at transcript level"/>
<organism evidence="1">
    <name type="scientific">Drosophila melanogaster</name>
    <name type="common">Fruit fly</name>
    <dbReference type="NCBI Taxonomy" id="7227"/>
    <lineage>
        <taxon>Eukaryota</taxon>
        <taxon>Metazoa</taxon>
        <taxon>Ecdysozoa</taxon>
        <taxon>Arthropoda</taxon>
        <taxon>Hexapoda</taxon>
        <taxon>Insecta</taxon>
        <taxon>Pterygota</taxon>
        <taxon>Neoptera</taxon>
        <taxon>Endopterygota</taxon>
        <taxon>Diptera</taxon>
        <taxon>Brachycera</taxon>
        <taxon>Muscomorpha</taxon>
        <taxon>Ephydroidea</taxon>
        <taxon>Drosophilidae</taxon>
        <taxon>Drosophila</taxon>
        <taxon>Sophophora</taxon>
    </lineage>
</organism>
<protein>
    <submittedName>
        <fullName evidence="1">MIP29402p</fullName>
    </submittedName>
</protein>
<sequence>LNQHGSHWNFYCNCSASRCGSACLSRRLFWLGATWLK</sequence>